<reference evidence="1" key="1">
    <citation type="journal article" date="2019" name="Sci. Rep.">
        <title>Draft genome of Tanacetum cinerariifolium, the natural source of mosquito coil.</title>
        <authorList>
            <person name="Yamashiro T."/>
            <person name="Shiraishi A."/>
            <person name="Satake H."/>
            <person name="Nakayama K."/>
        </authorList>
    </citation>
    <scope>NUCLEOTIDE SEQUENCE</scope>
</reference>
<protein>
    <submittedName>
        <fullName evidence="1">Uncharacterized protein</fullName>
    </submittedName>
</protein>
<dbReference type="EMBL" id="BKCJ011328543">
    <property type="protein sequence ID" value="GFD21274.1"/>
    <property type="molecule type" value="Genomic_DNA"/>
</dbReference>
<gene>
    <name evidence="1" type="ORF">Tci_893243</name>
</gene>
<accession>A0A699UNI6</accession>
<dbReference type="AlphaFoldDB" id="A0A699UNI6"/>
<organism evidence="1">
    <name type="scientific">Tanacetum cinerariifolium</name>
    <name type="common">Dalmatian daisy</name>
    <name type="synonym">Chrysanthemum cinerariifolium</name>
    <dbReference type="NCBI Taxonomy" id="118510"/>
    <lineage>
        <taxon>Eukaryota</taxon>
        <taxon>Viridiplantae</taxon>
        <taxon>Streptophyta</taxon>
        <taxon>Embryophyta</taxon>
        <taxon>Tracheophyta</taxon>
        <taxon>Spermatophyta</taxon>
        <taxon>Magnoliopsida</taxon>
        <taxon>eudicotyledons</taxon>
        <taxon>Gunneridae</taxon>
        <taxon>Pentapetalae</taxon>
        <taxon>asterids</taxon>
        <taxon>campanulids</taxon>
        <taxon>Asterales</taxon>
        <taxon>Asteraceae</taxon>
        <taxon>Asteroideae</taxon>
        <taxon>Anthemideae</taxon>
        <taxon>Anthemidinae</taxon>
        <taxon>Tanacetum</taxon>
    </lineage>
</organism>
<evidence type="ECO:0000313" key="1">
    <source>
        <dbReference type="EMBL" id="GFD21274.1"/>
    </source>
</evidence>
<sequence>AVVAQQAFHVGRIALVANAVAVRLVAINAKLLVGRGAGGRRSLQAAQQPDAARQLLAQLQVDVGAHRVDFVVVAGVVAVDVAGFEQARLIQVLHTHEVLREGIAAAGAKSIAVELGRFLEY</sequence>
<feature type="non-terminal residue" evidence="1">
    <location>
        <position position="1"/>
    </location>
</feature>
<feature type="non-terminal residue" evidence="1">
    <location>
        <position position="121"/>
    </location>
</feature>
<comment type="caution">
    <text evidence="1">The sequence shown here is derived from an EMBL/GenBank/DDBJ whole genome shotgun (WGS) entry which is preliminary data.</text>
</comment>
<name>A0A699UNI6_TANCI</name>
<proteinExistence type="predicted"/>